<keyword evidence="4 7" id="KW-0808">Transferase</keyword>
<sequence>MNNLKFINSPLNYIGSKYKLLNQIICLFPKNIDIFYDLFSGGCSVGINVKANKIIINDINKHLIDFYKFLTTVDTDYLLRKIDDFILFYNLSDTKKYSYNYYNVNSSIGLKKINQKGYLKLRSDYNSNKYDNDEKQIAFYLLIVYGFNNQIRFNKKGSFNTPCGKRDFNTKMLNKLIEFKKCLNEKQIKFCSNSYEEFLNLDFNTNDFVYIDPPYLISTSTYNENNLWNKEQEIKLYNFLDSLNNKNIKFALSNVLEHKNLTNTILKDWSSKYKIHYLDFNYNNSNYQKNKKSKTIEILVTNY</sequence>
<evidence type="ECO:0000313" key="9">
    <source>
        <dbReference type="Proteomes" id="UP001178740"/>
    </source>
</evidence>
<organism evidence="8 9">
    <name type="scientific">Mycoplasma feriruminatoris</name>
    <dbReference type="NCBI Taxonomy" id="1179777"/>
    <lineage>
        <taxon>Bacteria</taxon>
        <taxon>Bacillati</taxon>
        <taxon>Mycoplasmatota</taxon>
        <taxon>Mollicutes</taxon>
        <taxon>Mycoplasmataceae</taxon>
        <taxon>Mycoplasma</taxon>
    </lineage>
</organism>
<dbReference type="Pfam" id="PF02086">
    <property type="entry name" value="MethyltransfD12"/>
    <property type="match status" value="1"/>
</dbReference>
<dbReference type="Gene3D" id="3.40.50.150">
    <property type="entry name" value="Vaccinia Virus protein VP39"/>
    <property type="match status" value="1"/>
</dbReference>
<proteinExistence type="inferred from homology"/>
<evidence type="ECO:0000313" key="8">
    <source>
        <dbReference type="EMBL" id="WFQ95488.1"/>
    </source>
</evidence>
<dbReference type="InterPro" id="IPR002052">
    <property type="entry name" value="DNA_methylase_N6_adenine_CS"/>
</dbReference>
<reference evidence="8" key="1">
    <citation type="submission" date="2022-11" db="EMBL/GenBank/DDBJ databases">
        <title>Comparative genomic analysis of Mycoplasma feriruminatoris and the Mycoplasma mycoides cluster.</title>
        <authorList>
            <person name="Baby V."/>
            <person name="Ambroset C."/>
            <person name="Gaurivaud P."/>
            <person name="Boury C."/>
            <person name="Guichoux E."/>
            <person name="Lartigue C."/>
            <person name="Tardy F."/>
            <person name="Sirand-Pugnet P."/>
        </authorList>
    </citation>
    <scope>NUCLEOTIDE SEQUENCE</scope>
    <source>
        <strain evidence="8">L15407</strain>
    </source>
</reference>
<dbReference type="InterPro" id="IPR012327">
    <property type="entry name" value="MeTrfase_D12"/>
</dbReference>
<dbReference type="GO" id="GO:0009007">
    <property type="term" value="F:site-specific DNA-methyltransferase (adenine-specific) activity"/>
    <property type="evidence" value="ECO:0007669"/>
    <property type="project" value="UniProtKB-UniRule"/>
</dbReference>
<dbReference type="GO" id="GO:1904047">
    <property type="term" value="F:S-adenosyl-L-methionine binding"/>
    <property type="evidence" value="ECO:0007669"/>
    <property type="project" value="TreeGrafter"/>
</dbReference>
<dbReference type="REBASE" id="710356">
    <property type="entry name" value="M2.Mfe15407ORF748P"/>
</dbReference>
<dbReference type="GO" id="GO:0006298">
    <property type="term" value="P:mismatch repair"/>
    <property type="evidence" value="ECO:0007669"/>
    <property type="project" value="TreeGrafter"/>
</dbReference>
<dbReference type="PRINTS" id="PR00505">
    <property type="entry name" value="D12N6MTFRASE"/>
</dbReference>
<dbReference type="InterPro" id="IPR029063">
    <property type="entry name" value="SAM-dependent_MTases_sf"/>
</dbReference>
<dbReference type="PIRSF" id="PIRSF000398">
    <property type="entry name" value="M_m6A_EcoRV"/>
    <property type="match status" value="1"/>
</dbReference>
<dbReference type="GO" id="GO:0043565">
    <property type="term" value="F:sequence-specific DNA binding"/>
    <property type="evidence" value="ECO:0007669"/>
    <property type="project" value="TreeGrafter"/>
</dbReference>
<gene>
    <name evidence="8" type="ORF">MFERI15407_00749</name>
</gene>
<dbReference type="GO" id="GO:0032259">
    <property type="term" value="P:methylation"/>
    <property type="evidence" value="ECO:0007669"/>
    <property type="project" value="UniProtKB-KW"/>
</dbReference>
<evidence type="ECO:0000256" key="1">
    <source>
        <dbReference type="ARBA" id="ARBA00006594"/>
    </source>
</evidence>
<dbReference type="SUPFAM" id="SSF53335">
    <property type="entry name" value="S-adenosyl-L-methionine-dependent methyltransferases"/>
    <property type="match status" value="1"/>
</dbReference>
<protein>
    <recommendedName>
        <fullName evidence="2 7">Site-specific DNA-methyltransferase (adenine-specific)</fullName>
        <ecNumber evidence="2 7">2.1.1.72</ecNumber>
    </recommendedName>
</protein>
<dbReference type="Gene3D" id="1.10.1020.10">
    <property type="entry name" value="Adenine-specific Methyltransferase, Domain 2"/>
    <property type="match status" value="1"/>
</dbReference>
<comment type="similarity">
    <text evidence="1 7">Belongs to the N(4)/N(6)-methyltransferase family.</text>
</comment>
<evidence type="ECO:0000256" key="6">
    <source>
        <dbReference type="ARBA" id="ARBA00047942"/>
    </source>
</evidence>
<accession>A0AAQ3HY76</accession>
<dbReference type="EMBL" id="CP113499">
    <property type="protein sequence ID" value="WFQ95488.1"/>
    <property type="molecule type" value="Genomic_DNA"/>
</dbReference>
<dbReference type="PANTHER" id="PTHR30481:SF3">
    <property type="entry name" value="DNA ADENINE METHYLASE"/>
    <property type="match status" value="1"/>
</dbReference>
<evidence type="ECO:0000256" key="7">
    <source>
        <dbReference type="RuleBase" id="RU361257"/>
    </source>
</evidence>
<comment type="catalytic activity">
    <reaction evidence="6 7">
        <text>a 2'-deoxyadenosine in DNA + S-adenosyl-L-methionine = an N(6)-methyl-2'-deoxyadenosine in DNA + S-adenosyl-L-homocysteine + H(+)</text>
        <dbReference type="Rhea" id="RHEA:15197"/>
        <dbReference type="Rhea" id="RHEA-COMP:12418"/>
        <dbReference type="Rhea" id="RHEA-COMP:12419"/>
        <dbReference type="ChEBI" id="CHEBI:15378"/>
        <dbReference type="ChEBI" id="CHEBI:57856"/>
        <dbReference type="ChEBI" id="CHEBI:59789"/>
        <dbReference type="ChEBI" id="CHEBI:90615"/>
        <dbReference type="ChEBI" id="CHEBI:90616"/>
        <dbReference type="EC" id="2.1.1.72"/>
    </reaction>
</comment>
<keyword evidence="3 7" id="KW-0489">Methyltransferase</keyword>
<name>A0AAQ3HY76_9MOLU</name>
<evidence type="ECO:0000256" key="4">
    <source>
        <dbReference type="ARBA" id="ARBA00022679"/>
    </source>
</evidence>
<dbReference type="RefSeq" id="WP_278288342.1">
    <property type="nucleotide sequence ID" value="NZ_CP113495.1"/>
</dbReference>
<dbReference type="InterPro" id="IPR012263">
    <property type="entry name" value="M_m6A_EcoRV"/>
</dbReference>
<dbReference type="GO" id="GO:0009307">
    <property type="term" value="P:DNA restriction-modification system"/>
    <property type="evidence" value="ECO:0007669"/>
    <property type="project" value="InterPro"/>
</dbReference>
<dbReference type="InterPro" id="IPR023095">
    <property type="entry name" value="Ade_MeTrfase_dom_2"/>
</dbReference>
<dbReference type="AlphaFoldDB" id="A0AAQ3HY76"/>
<dbReference type="PROSITE" id="PS00092">
    <property type="entry name" value="N6_MTASE"/>
    <property type="match status" value="1"/>
</dbReference>
<evidence type="ECO:0000256" key="5">
    <source>
        <dbReference type="ARBA" id="ARBA00022691"/>
    </source>
</evidence>
<evidence type="ECO:0000256" key="3">
    <source>
        <dbReference type="ARBA" id="ARBA00022603"/>
    </source>
</evidence>
<dbReference type="PANTHER" id="PTHR30481">
    <property type="entry name" value="DNA ADENINE METHYLASE"/>
    <property type="match status" value="1"/>
</dbReference>
<evidence type="ECO:0000256" key="2">
    <source>
        <dbReference type="ARBA" id="ARBA00011900"/>
    </source>
</evidence>
<dbReference type="EC" id="2.1.1.72" evidence="2 7"/>
<keyword evidence="5 7" id="KW-0949">S-adenosyl-L-methionine</keyword>
<dbReference type="NCBIfam" id="TIGR00571">
    <property type="entry name" value="dam"/>
    <property type="match status" value="1"/>
</dbReference>
<dbReference type="Proteomes" id="UP001178740">
    <property type="component" value="Chromosome"/>
</dbReference>